<evidence type="ECO:0000313" key="7">
    <source>
        <dbReference type="EMBL" id="VYT64075.1"/>
    </source>
</evidence>
<gene>
    <name evidence="7" type="ORF">RTLFYP15_00339</name>
</gene>
<evidence type="ECO:0000256" key="2">
    <source>
        <dbReference type="ARBA" id="ARBA00007118"/>
    </source>
</evidence>
<dbReference type="Gene3D" id="3.40.109.10">
    <property type="entry name" value="NADH Oxidase"/>
    <property type="match status" value="1"/>
</dbReference>
<sequence length="191" mass="21294">MLMDIIKARHSIRKYTGEQIRRDDLEKILEAGNFAPNAGGGQRSMMVAIHNKELAAHVGKMNMANFDRSHLAGGFVSKEQPSTIDDPTIKNGFYHAPTVVCVFCQNNFLFKTADAFCMMENMILQATELGIASCIISRGCETFDSEEGRRLMDEWGVPEGYACQGFVILGYIDGEQPKSKPRKPGRIKIIE</sequence>
<dbReference type="EMBL" id="CACRUQ010000002">
    <property type="protein sequence ID" value="VYT64075.1"/>
    <property type="molecule type" value="Genomic_DNA"/>
</dbReference>
<dbReference type="PANTHER" id="PTHR43673">
    <property type="entry name" value="NAD(P)H NITROREDUCTASE YDGI-RELATED"/>
    <property type="match status" value="1"/>
</dbReference>
<proteinExistence type="inferred from homology"/>
<evidence type="ECO:0000256" key="4">
    <source>
        <dbReference type="ARBA" id="ARBA00022643"/>
    </source>
</evidence>
<dbReference type="InterPro" id="IPR029479">
    <property type="entry name" value="Nitroreductase"/>
</dbReference>
<accession>A0A6N2YBE9</accession>
<evidence type="ECO:0000256" key="5">
    <source>
        <dbReference type="ARBA" id="ARBA00023002"/>
    </source>
</evidence>
<dbReference type="Pfam" id="PF00881">
    <property type="entry name" value="Nitroreductase"/>
    <property type="match status" value="1"/>
</dbReference>
<comment type="similarity">
    <text evidence="2">Belongs to the nitroreductase family.</text>
</comment>
<name>A0A6N2YBE9_9FIRM</name>
<dbReference type="SUPFAM" id="SSF55469">
    <property type="entry name" value="FMN-dependent nitroreductase-like"/>
    <property type="match status" value="1"/>
</dbReference>
<keyword evidence="4" id="KW-0288">FMN</keyword>
<reference evidence="7" key="1">
    <citation type="submission" date="2019-11" db="EMBL/GenBank/DDBJ databases">
        <authorList>
            <person name="Feng L."/>
        </authorList>
    </citation>
    <scope>NUCLEOTIDE SEQUENCE</scope>
    <source>
        <strain evidence="7">RtorquesLFYP15</strain>
    </source>
</reference>
<evidence type="ECO:0000256" key="3">
    <source>
        <dbReference type="ARBA" id="ARBA00022630"/>
    </source>
</evidence>
<comment type="cofactor">
    <cofactor evidence="1">
        <name>FMN</name>
        <dbReference type="ChEBI" id="CHEBI:58210"/>
    </cofactor>
</comment>
<dbReference type="InterPro" id="IPR000415">
    <property type="entry name" value="Nitroreductase-like"/>
</dbReference>
<dbReference type="RefSeq" id="WP_423248370.1">
    <property type="nucleotide sequence ID" value="NZ_CACRUQ010000002.1"/>
</dbReference>
<protein>
    <submittedName>
        <fullName evidence="7">Nitroreductase family protein</fullName>
    </submittedName>
</protein>
<evidence type="ECO:0000259" key="6">
    <source>
        <dbReference type="Pfam" id="PF00881"/>
    </source>
</evidence>
<dbReference type="GO" id="GO:0016491">
    <property type="term" value="F:oxidoreductase activity"/>
    <property type="evidence" value="ECO:0007669"/>
    <property type="project" value="UniProtKB-KW"/>
</dbReference>
<keyword evidence="5" id="KW-0560">Oxidoreductase</keyword>
<organism evidence="7">
    <name type="scientific">[Ruminococcus] torques</name>
    <dbReference type="NCBI Taxonomy" id="33039"/>
    <lineage>
        <taxon>Bacteria</taxon>
        <taxon>Bacillati</taxon>
        <taxon>Bacillota</taxon>
        <taxon>Clostridia</taxon>
        <taxon>Lachnospirales</taxon>
        <taxon>Lachnospiraceae</taxon>
        <taxon>Mediterraneibacter</taxon>
    </lineage>
</organism>
<keyword evidence="3" id="KW-0285">Flavoprotein</keyword>
<feature type="domain" description="Nitroreductase" evidence="6">
    <location>
        <begin position="6"/>
        <end position="171"/>
    </location>
</feature>
<dbReference type="AlphaFoldDB" id="A0A6N2YBE9"/>
<evidence type="ECO:0000256" key="1">
    <source>
        <dbReference type="ARBA" id="ARBA00001917"/>
    </source>
</evidence>
<dbReference type="PANTHER" id="PTHR43673:SF2">
    <property type="entry name" value="NITROREDUCTASE"/>
    <property type="match status" value="1"/>
</dbReference>